<feature type="transmembrane region" description="Helical" evidence="2">
    <location>
        <begin position="374"/>
        <end position="394"/>
    </location>
</feature>
<keyword evidence="2" id="KW-0812">Transmembrane</keyword>
<organism evidence="3 4">
    <name type="scientific">Paraclostridium sordellii</name>
    <name type="common">Clostridium sordellii</name>
    <dbReference type="NCBI Taxonomy" id="1505"/>
    <lineage>
        <taxon>Bacteria</taxon>
        <taxon>Bacillati</taxon>
        <taxon>Bacillota</taxon>
        <taxon>Clostridia</taxon>
        <taxon>Peptostreptococcales</taxon>
        <taxon>Peptostreptococcaceae</taxon>
        <taxon>Paraclostridium</taxon>
    </lineage>
</organism>
<protein>
    <submittedName>
        <fullName evidence="3">Uncharacterized protein</fullName>
    </submittedName>
</protein>
<accession>A0A9P1L486</accession>
<evidence type="ECO:0000313" key="4">
    <source>
        <dbReference type="Proteomes" id="UP000049685"/>
    </source>
</evidence>
<dbReference type="Proteomes" id="UP000049685">
    <property type="component" value="Unassembled WGS sequence"/>
</dbReference>
<proteinExistence type="predicted"/>
<dbReference type="AlphaFoldDB" id="A0A9P1L486"/>
<reference evidence="4" key="1">
    <citation type="submission" date="2015-01" db="EMBL/GenBank/DDBJ databases">
        <authorList>
            <person name="Aslett A.Martin."/>
            <person name="De Silva Nishadi"/>
        </authorList>
    </citation>
    <scope>NUCLEOTIDE SEQUENCE [LARGE SCALE GENOMIC DNA]</scope>
    <source>
        <strain evidence="4">UMC4404</strain>
    </source>
</reference>
<evidence type="ECO:0000256" key="2">
    <source>
        <dbReference type="SAM" id="Phobius"/>
    </source>
</evidence>
<dbReference type="EMBL" id="CDNY01000025">
    <property type="protein sequence ID" value="CEO34836.1"/>
    <property type="molecule type" value="Genomic_DNA"/>
</dbReference>
<keyword evidence="2" id="KW-0472">Membrane</keyword>
<sequence length="395" mass="46161">MINNINKNSYNVNNYTEIPIKTNDESDTKQNGILEINNKDFLLKLKEELENAQLIAIKIIIEEPITKNEEKFIDKKYPDIKQFAKETKEEFKLLKQQVKDCKTPEERKEVISKVINSIKTMIKKGLLTEVQGKIKLEAIKDVENFAQKVNLEDKKAEVIGVKILKGERITPKEEKFISEKYPKLKKFINESKKELTQIKEQLKVCKNDDERKQVIKNIIKDIEVRDKKGILTKPEVKVKLAIIKELEKFSKQVNMKDKKIEAMIVKVIKGEKLTPKEQIIINEKYTDIKDLIEPLSKEYKSLKEELKNCTNKEQKQEVISKVIKNLEEMNQKNLLSPIALNFNMILMDMIKKENEKNNKLIILNPYVYINPSSIVDNLTGILMVIVIIFIIFCWI</sequence>
<gene>
    <name evidence="3" type="ORF">UMC4404_24031</name>
</gene>
<evidence type="ECO:0000313" key="3">
    <source>
        <dbReference type="EMBL" id="CEO34836.1"/>
    </source>
</evidence>
<keyword evidence="1" id="KW-0175">Coiled coil</keyword>
<evidence type="ECO:0000256" key="1">
    <source>
        <dbReference type="SAM" id="Coils"/>
    </source>
</evidence>
<feature type="coiled-coil region" evidence="1">
    <location>
        <begin position="292"/>
        <end position="332"/>
    </location>
</feature>
<keyword evidence="2" id="KW-1133">Transmembrane helix</keyword>
<dbReference type="RefSeq" id="WP_057559173.1">
    <property type="nucleotide sequence ID" value="NZ_CDNY01000025.1"/>
</dbReference>
<name>A0A9P1L486_PARSO</name>
<comment type="caution">
    <text evidence="3">The sequence shown here is derived from an EMBL/GenBank/DDBJ whole genome shotgun (WGS) entry which is preliminary data.</text>
</comment>